<evidence type="ECO:0000256" key="1">
    <source>
        <dbReference type="ARBA" id="ARBA00004418"/>
    </source>
</evidence>
<evidence type="ECO:0000256" key="6">
    <source>
        <dbReference type="SAM" id="SignalP"/>
    </source>
</evidence>
<evidence type="ECO:0000256" key="2">
    <source>
        <dbReference type="ARBA" id="ARBA00008441"/>
    </source>
</evidence>
<keyword evidence="3 6" id="KW-0732">Signal</keyword>
<gene>
    <name evidence="7" type="ORF">KQY15_13435</name>
</gene>
<evidence type="ECO:0000313" key="8">
    <source>
        <dbReference type="Proteomes" id="UP000704611"/>
    </source>
</evidence>
<evidence type="ECO:0000313" key="7">
    <source>
        <dbReference type="EMBL" id="MBV2130089.1"/>
    </source>
</evidence>
<keyword evidence="8" id="KW-1185">Reference proteome</keyword>
<organism evidence="7 8">
    <name type="scientific">Arsukibacterium indicum</name>
    <dbReference type="NCBI Taxonomy" id="2848612"/>
    <lineage>
        <taxon>Bacteria</taxon>
        <taxon>Pseudomonadati</taxon>
        <taxon>Pseudomonadota</taxon>
        <taxon>Gammaproteobacteria</taxon>
        <taxon>Chromatiales</taxon>
        <taxon>Chromatiaceae</taxon>
        <taxon>Arsukibacterium</taxon>
    </lineage>
</organism>
<name>A0ABS6MMQ4_9GAMM</name>
<keyword evidence="4" id="KW-0574">Periplasm</keyword>
<dbReference type="Pfam" id="PF07813">
    <property type="entry name" value="LTXXQ"/>
    <property type="match status" value="1"/>
</dbReference>
<feature type="region of interest" description="Disordered" evidence="5">
    <location>
        <begin position="136"/>
        <end position="157"/>
    </location>
</feature>
<dbReference type="EMBL" id="JAHRID010000006">
    <property type="protein sequence ID" value="MBV2130089.1"/>
    <property type="molecule type" value="Genomic_DNA"/>
</dbReference>
<feature type="chain" id="PRO_5046072127" evidence="6">
    <location>
        <begin position="24"/>
        <end position="157"/>
    </location>
</feature>
<dbReference type="RefSeq" id="WP_217669993.1">
    <property type="nucleotide sequence ID" value="NZ_JAHRID010000006.1"/>
</dbReference>
<dbReference type="PIRSF" id="PIRSF034445">
    <property type="entry name" value="CpxP_Spy"/>
    <property type="match status" value="1"/>
</dbReference>
<evidence type="ECO:0000256" key="3">
    <source>
        <dbReference type="ARBA" id="ARBA00022729"/>
    </source>
</evidence>
<dbReference type="PANTHER" id="PTHR38102:SF1">
    <property type="entry name" value="PERIPLASMIC CHAPERONE SPY"/>
    <property type="match status" value="1"/>
</dbReference>
<comment type="subcellular location">
    <subcellularLocation>
        <location evidence="1">Periplasm</location>
    </subcellularLocation>
</comment>
<feature type="signal peptide" evidence="6">
    <location>
        <begin position="1"/>
        <end position="23"/>
    </location>
</feature>
<dbReference type="InterPro" id="IPR012899">
    <property type="entry name" value="LTXXQ"/>
</dbReference>
<comment type="caution">
    <text evidence="7">The sequence shown here is derived from an EMBL/GenBank/DDBJ whole genome shotgun (WGS) entry which is preliminary data.</text>
</comment>
<protein>
    <submittedName>
        <fullName evidence="7">Spy/CpxP family protein refolding chaperone</fullName>
    </submittedName>
</protein>
<dbReference type="InterPro" id="IPR052211">
    <property type="entry name" value="Cpx_auxiliary_protein"/>
</dbReference>
<comment type="similarity">
    <text evidence="2">Belongs to the CpxP/Spy family.</text>
</comment>
<dbReference type="Proteomes" id="UP000704611">
    <property type="component" value="Unassembled WGS sequence"/>
</dbReference>
<proteinExistence type="inferred from homology"/>
<dbReference type="CDD" id="cd09916">
    <property type="entry name" value="CpxP_like"/>
    <property type="match status" value="1"/>
</dbReference>
<dbReference type="PANTHER" id="PTHR38102">
    <property type="entry name" value="PERIPLASMIC CHAPERONE SPY"/>
    <property type="match status" value="1"/>
</dbReference>
<sequence>MMKAITLMVTFISLFLVTTTASAGYHNKPEQPDKSHKMQRGGFNYQKMLAGLDLTASQQQQLRQLVKDHKANRPERKRGDGTQHALRELVTADYFDDAAATELLQQQEQQRVERRLAQLKLRHQVYQMLTPEQRQQLASEQQQRKLNWQQKRNLKTE</sequence>
<reference evidence="7 8" key="1">
    <citation type="submission" date="2021-06" db="EMBL/GenBank/DDBJ databases">
        <title>Rheinheimera indica sp. nov., isolated from deep-sea sediment.</title>
        <authorList>
            <person name="Wang Z."/>
            <person name="Zhang X.-Y."/>
        </authorList>
    </citation>
    <scope>NUCLEOTIDE SEQUENCE [LARGE SCALE GENOMIC DNA]</scope>
    <source>
        <strain evidence="7 8">SM2107</strain>
    </source>
</reference>
<accession>A0ABS6MMQ4</accession>
<evidence type="ECO:0000256" key="5">
    <source>
        <dbReference type="SAM" id="MobiDB-lite"/>
    </source>
</evidence>
<evidence type="ECO:0000256" key="4">
    <source>
        <dbReference type="ARBA" id="ARBA00022764"/>
    </source>
</evidence>